<organism evidence="1">
    <name type="scientific">Fusarium oxysporum f. sp. pisi HDV247</name>
    <dbReference type="NCBI Taxonomy" id="1080344"/>
    <lineage>
        <taxon>Eukaryota</taxon>
        <taxon>Fungi</taxon>
        <taxon>Dikarya</taxon>
        <taxon>Ascomycota</taxon>
        <taxon>Pezizomycotina</taxon>
        <taxon>Sordariomycetes</taxon>
        <taxon>Hypocreomycetidae</taxon>
        <taxon>Hypocreales</taxon>
        <taxon>Nectriaceae</taxon>
        <taxon>Fusarium</taxon>
        <taxon>Fusarium oxysporum species complex</taxon>
    </lineage>
</organism>
<dbReference type="Proteomes" id="UP000030751">
    <property type="component" value="Unassembled WGS sequence"/>
</dbReference>
<reference evidence="1" key="2">
    <citation type="submission" date="2012-05" db="EMBL/GenBank/DDBJ databases">
        <title>Annotation of the Genome Sequence of Fusarium oxysporum HDV247.</title>
        <authorList>
            <consortium name="The Broad Institute Genomics Platform"/>
            <person name="Ma L.-J."/>
            <person name="Corby-Kistler H."/>
            <person name="Broz K."/>
            <person name="Gale L.R."/>
            <person name="Jonkers W."/>
            <person name="O'Donnell K."/>
            <person name="Ploetz R."/>
            <person name="Steinberg C."/>
            <person name="Schwartz D.C."/>
            <person name="VanEtten H."/>
            <person name="Zhou S."/>
            <person name="Young S.K."/>
            <person name="Zeng Q."/>
            <person name="Gargeya S."/>
            <person name="Fitzgerald M."/>
            <person name="Abouelleil A."/>
            <person name="Alvarado L."/>
            <person name="Chapman S.B."/>
            <person name="Gainer-Dewar J."/>
            <person name="Goldberg J."/>
            <person name="Griggs A."/>
            <person name="Gujja S."/>
            <person name="Hansen M."/>
            <person name="Howarth C."/>
            <person name="Imamovic A."/>
            <person name="Ireland A."/>
            <person name="Larimer J."/>
            <person name="McCowan C."/>
            <person name="Murphy C."/>
            <person name="Pearson M."/>
            <person name="Poon T.W."/>
            <person name="Priest M."/>
            <person name="Roberts A."/>
            <person name="Saif S."/>
            <person name="Shea T."/>
            <person name="Sykes S."/>
            <person name="Wortman J."/>
            <person name="Nusbaum C."/>
            <person name="Birren B."/>
        </authorList>
    </citation>
    <scope>NUCLEOTIDE SEQUENCE</scope>
    <source>
        <strain evidence="1">HDV247</strain>
    </source>
</reference>
<reference evidence="1" key="1">
    <citation type="submission" date="2011-10" db="EMBL/GenBank/DDBJ databases">
        <title>The Genome Sequence of Fusarium oxysporum HDV247.</title>
        <authorList>
            <consortium name="The Broad Institute Genome Sequencing Platform"/>
            <person name="Ma L.-J."/>
            <person name="Gale L.R."/>
            <person name="Schwartz D.C."/>
            <person name="Zhou S."/>
            <person name="Corby-Kistler H."/>
            <person name="Young S.K."/>
            <person name="Zeng Q."/>
            <person name="Gargeya S."/>
            <person name="Fitzgerald M."/>
            <person name="Haas B."/>
            <person name="Abouelleil A."/>
            <person name="Alvarado L."/>
            <person name="Arachchi H.M."/>
            <person name="Berlin A."/>
            <person name="Brown A."/>
            <person name="Chapman S.B."/>
            <person name="Chen Z."/>
            <person name="Dunbar C."/>
            <person name="Freedman E."/>
            <person name="Gearin G."/>
            <person name="Goldberg J."/>
            <person name="Griggs A."/>
            <person name="Gujja S."/>
            <person name="Heiman D."/>
            <person name="Howarth C."/>
            <person name="Larson L."/>
            <person name="Lui A."/>
            <person name="MacDonald P.J.P."/>
            <person name="Montmayeur A."/>
            <person name="Murphy C."/>
            <person name="Neiman D."/>
            <person name="Pearson M."/>
            <person name="Priest M."/>
            <person name="Roberts A."/>
            <person name="Saif S."/>
            <person name="Shea T."/>
            <person name="Shenoy N."/>
            <person name="Sisk P."/>
            <person name="Stolte C."/>
            <person name="Sykes S."/>
            <person name="Wortman J."/>
            <person name="Nusbaum C."/>
            <person name="Birren B."/>
        </authorList>
    </citation>
    <scope>NUCLEOTIDE SEQUENCE [LARGE SCALE GENOMIC DNA]</scope>
    <source>
        <strain evidence="1">HDV247</strain>
    </source>
</reference>
<dbReference type="HOGENOM" id="CLU_2606103_0_0_1"/>
<sequence>MKLGKLEGVPDRETCYRLCESLDGLRDKLGPGFKIKSKCYLYRGLEFTVVTGIQEKQAGGLRVVGYYKKEYYRDWYLVH</sequence>
<protein>
    <submittedName>
        <fullName evidence="1">Uncharacterized protein</fullName>
    </submittedName>
</protein>
<dbReference type="OrthoDB" id="10384714at2759"/>
<dbReference type="AlphaFoldDB" id="W9Q848"/>
<evidence type="ECO:0000313" key="1">
    <source>
        <dbReference type="EMBL" id="EXA53668.1"/>
    </source>
</evidence>
<dbReference type="EMBL" id="JH650968">
    <property type="protein sequence ID" value="EXA53668.1"/>
    <property type="molecule type" value="Genomic_DNA"/>
</dbReference>
<accession>W9Q848</accession>
<name>W9Q848_FUSOX</name>
<gene>
    <name evidence="1" type="ORF">FOVG_01402</name>
</gene>
<proteinExistence type="predicted"/>